<gene>
    <name evidence="3" type="ORF">GCM10022252_52150</name>
</gene>
<dbReference type="InterPro" id="IPR011335">
    <property type="entry name" value="Restrct_endonuc-II-like"/>
</dbReference>
<dbReference type="Gene3D" id="3.90.1570.10">
    <property type="entry name" value="tt1808, chain A"/>
    <property type="match status" value="1"/>
</dbReference>
<proteinExistence type="predicted"/>
<dbReference type="SUPFAM" id="SSF52980">
    <property type="entry name" value="Restriction endonuclease-like"/>
    <property type="match status" value="1"/>
</dbReference>
<keyword evidence="3" id="KW-0540">Nuclease</keyword>
<evidence type="ECO:0000313" key="3">
    <source>
        <dbReference type="EMBL" id="GAA4199804.1"/>
    </source>
</evidence>
<protein>
    <submittedName>
        <fullName evidence="3">Uma2 family endonuclease</fullName>
    </submittedName>
</protein>
<keyword evidence="3" id="KW-0255">Endonuclease</keyword>
<dbReference type="InterPro" id="IPR008538">
    <property type="entry name" value="Uma2"/>
</dbReference>
<evidence type="ECO:0000313" key="4">
    <source>
        <dbReference type="Proteomes" id="UP001501251"/>
    </source>
</evidence>
<dbReference type="PANTHER" id="PTHR35400:SF3">
    <property type="entry name" value="SLL1072 PROTEIN"/>
    <property type="match status" value="1"/>
</dbReference>
<evidence type="ECO:0000256" key="1">
    <source>
        <dbReference type="SAM" id="MobiDB-lite"/>
    </source>
</evidence>
<dbReference type="EMBL" id="BAABAQ010000010">
    <property type="protein sequence ID" value="GAA4199804.1"/>
    <property type="molecule type" value="Genomic_DNA"/>
</dbReference>
<comment type="caution">
    <text evidence="3">The sequence shown here is derived from an EMBL/GenBank/DDBJ whole genome shotgun (WGS) entry which is preliminary data.</text>
</comment>
<dbReference type="InterPro" id="IPR012296">
    <property type="entry name" value="Nuclease_put_TT1808"/>
</dbReference>
<keyword evidence="4" id="KW-1185">Reference proteome</keyword>
<feature type="domain" description="Putative restriction endonuclease" evidence="2">
    <location>
        <begin position="48"/>
        <end position="214"/>
    </location>
</feature>
<keyword evidence="3" id="KW-0378">Hydrolase</keyword>
<dbReference type="Pfam" id="PF05685">
    <property type="entry name" value="Uma2"/>
    <property type="match status" value="1"/>
</dbReference>
<accession>A0ABP8B7D8</accession>
<feature type="region of interest" description="Disordered" evidence="1">
    <location>
        <begin position="1"/>
        <end position="30"/>
    </location>
</feature>
<dbReference type="PANTHER" id="PTHR35400">
    <property type="entry name" value="SLR1083 PROTEIN"/>
    <property type="match status" value="1"/>
</dbReference>
<feature type="compositionally biased region" description="Basic residues" evidence="1">
    <location>
        <begin position="13"/>
        <end position="26"/>
    </location>
</feature>
<dbReference type="Proteomes" id="UP001501251">
    <property type="component" value="Unassembled WGS sequence"/>
</dbReference>
<reference evidence="4" key="1">
    <citation type="journal article" date="2019" name="Int. J. Syst. Evol. Microbiol.">
        <title>The Global Catalogue of Microorganisms (GCM) 10K type strain sequencing project: providing services to taxonomists for standard genome sequencing and annotation.</title>
        <authorList>
            <consortium name="The Broad Institute Genomics Platform"/>
            <consortium name="The Broad Institute Genome Sequencing Center for Infectious Disease"/>
            <person name="Wu L."/>
            <person name="Ma J."/>
        </authorList>
    </citation>
    <scope>NUCLEOTIDE SEQUENCE [LARGE SCALE GENOMIC DNA]</scope>
    <source>
        <strain evidence="4">JCM 17388</strain>
    </source>
</reference>
<evidence type="ECO:0000259" key="2">
    <source>
        <dbReference type="Pfam" id="PF05685"/>
    </source>
</evidence>
<sequence length="226" mass="25162">MAMLVQTSEAPVKAKKPGKKPHKKPRSTAAPVASFWATPGELGIDEWFELNSRDDGGRYELIDGSLIVSPAPSARHQWIGDRLRRFLEDAAPEELMVVTGTGLLLDSKPGVIPDVMVVERKPIRDGAQIVDPEWAHLVVEIVSRSTTAVDRIVKPVKYAEAGIPHFWRVEMNPFRGQGSDELPVIFTYALDENDEYQLIHRVATGTTVNLTEPFAFRVDPEVLSRI</sequence>
<dbReference type="CDD" id="cd06260">
    <property type="entry name" value="DUF820-like"/>
    <property type="match status" value="1"/>
</dbReference>
<dbReference type="GO" id="GO:0004519">
    <property type="term" value="F:endonuclease activity"/>
    <property type="evidence" value="ECO:0007669"/>
    <property type="project" value="UniProtKB-KW"/>
</dbReference>
<name>A0ABP8B7D8_9ACTN</name>
<organism evidence="3 4">
    <name type="scientific">Streptosporangium oxazolinicum</name>
    <dbReference type="NCBI Taxonomy" id="909287"/>
    <lineage>
        <taxon>Bacteria</taxon>
        <taxon>Bacillati</taxon>
        <taxon>Actinomycetota</taxon>
        <taxon>Actinomycetes</taxon>
        <taxon>Streptosporangiales</taxon>
        <taxon>Streptosporangiaceae</taxon>
        <taxon>Streptosporangium</taxon>
    </lineage>
</organism>